<dbReference type="PIRSF" id="PIRSF001021">
    <property type="entry name" value="Alph-amls_thrmst"/>
    <property type="match status" value="1"/>
</dbReference>
<dbReference type="InterPro" id="IPR006047">
    <property type="entry name" value="GH13_cat_dom"/>
</dbReference>
<dbReference type="NCBIfam" id="NF006969">
    <property type="entry name" value="PRK09441.1-2"/>
    <property type="match status" value="1"/>
</dbReference>
<evidence type="ECO:0000256" key="4">
    <source>
        <dbReference type="ARBA" id="ARBA00022801"/>
    </source>
</evidence>
<dbReference type="Pfam" id="PF00128">
    <property type="entry name" value="Alpha-amylase"/>
    <property type="match status" value="1"/>
</dbReference>
<protein>
    <submittedName>
        <fullName evidence="10">Alpha-amylase</fullName>
        <ecNumber evidence="10">3.2.1.1</ecNumber>
    </submittedName>
</protein>
<feature type="binding site" evidence="8">
    <location>
        <position position="197"/>
    </location>
    <ligand>
        <name>Ca(2+)</name>
        <dbReference type="ChEBI" id="CHEBI:29108"/>
        <label>1</label>
    </ligand>
</feature>
<feature type="active site" description="Proton donor" evidence="7">
    <location>
        <position position="264"/>
    </location>
</feature>
<proteinExistence type="inferred from homology"/>
<evidence type="ECO:0000256" key="3">
    <source>
        <dbReference type="ARBA" id="ARBA00022723"/>
    </source>
</evidence>
<evidence type="ECO:0000259" key="9">
    <source>
        <dbReference type="SMART" id="SM00642"/>
    </source>
</evidence>
<dbReference type="Gene3D" id="2.40.30.140">
    <property type="match status" value="1"/>
</dbReference>
<dbReference type="GO" id="GO:0004556">
    <property type="term" value="F:alpha-amylase activity"/>
    <property type="evidence" value="ECO:0007669"/>
    <property type="project" value="UniProtKB-EC"/>
</dbReference>
<dbReference type="SUPFAM" id="SSF51011">
    <property type="entry name" value="Glycosyl hydrolase domain"/>
    <property type="match status" value="1"/>
</dbReference>
<reference evidence="10" key="1">
    <citation type="submission" date="2023-02" db="EMBL/GenBank/DDBJ databases">
        <title>Gut commensal Christensenella minuta modulates host metabolism via a new class of secondary bile acids.</title>
        <authorList>
            <person name="Liu C."/>
        </authorList>
    </citation>
    <scope>NUCLEOTIDE SEQUENCE</scope>
    <source>
        <strain evidence="10">CA70</strain>
    </source>
</reference>
<comment type="cofactor">
    <cofactor evidence="1">
        <name>Ca(2+)</name>
        <dbReference type="ChEBI" id="CHEBI:29108"/>
    </cofactor>
</comment>
<feature type="binding site" evidence="8">
    <location>
        <position position="238"/>
    </location>
    <ligand>
        <name>Ca(2+)</name>
        <dbReference type="ChEBI" id="CHEBI:29108"/>
        <label>1</label>
    </ligand>
</feature>
<feature type="binding site" evidence="8">
    <location>
        <position position="107"/>
    </location>
    <ligand>
        <name>Ca(2+)</name>
        <dbReference type="ChEBI" id="CHEBI:29108"/>
        <label>1</label>
    </ligand>
</feature>
<evidence type="ECO:0000256" key="5">
    <source>
        <dbReference type="ARBA" id="ARBA00023277"/>
    </source>
</evidence>
<dbReference type="GO" id="GO:0005975">
    <property type="term" value="P:carbohydrate metabolic process"/>
    <property type="evidence" value="ECO:0007669"/>
    <property type="project" value="InterPro"/>
</dbReference>
<dbReference type="InterPro" id="IPR013780">
    <property type="entry name" value="Glyco_hydro_b"/>
</dbReference>
<keyword evidence="4 10" id="KW-0378">Hydrolase</keyword>
<evidence type="ECO:0000256" key="6">
    <source>
        <dbReference type="ARBA" id="ARBA00023295"/>
    </source>
</evidence>
<feature type="active site" description="Nucleophile" evidence="7">
    <location>
        <position position="234"/>
    </location>
</feature>
<dbReference type="Gene3D" id="3.20.20.80">
    <property type="entry name" value="Glycosidases"/>
    <property type="match status" value="1"/>
</dbReference>
<evidence type="ECO:0000313" key="10">
    <source>
        <dbReference type="EMBL" id="XCC63558.1"/>
    </source>
</evidence>
<comment type="similarity">
    <text evidence="2">Belongs to the glycosyl hydrolase 13 family.</text>
</comment>
<dbReference type="SMART" id="SM00642">
    <property type="entry name" value="Aamy"/>
    <property type="match status" value="1"/>
</dbReference>
<feature type="binding site" evidence="8">
    <location>
        <position position="205"/>
    </location>
    <ligand>
        <name>Ca(2+)</name>
        <dbReference type="ChEBI" id="CHEBI:29108"/>
        <label>2</label>
    </ligand>
</feature>
<evidence type="ECO:0000256" key="1">
    <source>
        <dbReference type="ARBA" id="ARBA00001913"/>
    </source>
</evidence>
<feature type="binding site" evidence="8">
    <location>
        <position position="203"/>
    </location>
    <ligand>
        <name>Ca(2+)</name>
        <dbReference type="ChEBI" id="CHEBI:29108"/>
        <label>1</label>
    </ligand>
</feature>
<dbReference type="AlphaFoldDB" id="A0AAU8ABE1"/>
<dbReference type="InterPro" id="IPR017853">
    <property type="entry name" value="GH"/>
</dbReference>
<organism evidence="10">
    <name type="scientific">Christensenella massiliensis</name>
    <dbReference type="NCBI Taxonomy" id="1805714"/>
    <lineage>
        <taxon>Bacteria</taxon>
        <taxon>Bacillati</taxon>
        <taxon>Bacillota</taxon>
        <taxon>Clostridia</taxon>
        <taxon>Christensenellales</taxon>
        <taxon>Christensenellaceae</taxon>
        <taxon>Christensenella</taxon>
    </lineage>
</organism>
<evidence type="ECO:0000256" key="2">
    <source>
        <dbReference type="ARBA" id="ARBA00008061"/>
    </source>
</evidence>
<evidence type="ECO:0000256" key="8">
    <source>
        <dbReference type="PIRSR" id="PIRSR001021-2"/>
    </source>
</evidence>
<dbReference type="Gene3D" id="2.60.40.1180">
    <property type="entry name" value="Golgi alpha-mannosidase II"/>
    <property type="match status" value="1"/>
</dbReference>
<keyword evidence="5" id="KW-0119">Carbohydrate metabolism</keyword>
<accession>A0AAU8ABE1</accession>
<name>A0AAU8ABE1_9FIRM</name>
<evidence type="ECO:0000256" key="7">
    <source>
        <dbReference type="PIRSR" id="PIRSR001021-1"/>
    </source>
</evidence>
<dbReference type="EC" id="3.2.1.1" evidence="10"/>
<dbReference type="PANTHER" id="PTHR43447">
    <property type="entry name" value="ALPHA-AMYLASE"/>
    <property type="match status" value="1"/>
</dbReference>
<keyword evidence="8" id="KW-0106">Calcium</keyword>
<dbReference type="SUPFAM" id="SSF51445">
    <property type="entry name" value="(Trans)glycosidases"/>
    <property type="match status" value="1"/>
</dbReference>
<dbReference type="InterPro" id="IPR013776">
    <property type="entry name" value="A-amylase_thermo"/>
</dbReference>
<feature type="domain" description="Glycosyl hydrolase family 13 catalytic" evidence="9">
    <location>
        <begin position="8"/>
        <end position="391"/>
    </location>
</feature>
<dbReference type="InterPro" id="IPR015237">
    <property type="entry name" value="Alpha-amylase_C_pro"/>
</dbReference>
<sequence length="483" mass="55241">MRIMAQNGTMMQYFEWYLPPGMLWTKIKEEAQSLSRCGITALWIPPAYKGSAGVNDVGYGVYDIYDLGEFGQKGTVATKYGTKDELLAAIHAAHEADLQVYADIVLDHMMGADGLELVNASEVDPNDRNEEEGEPQKIAAWTHFYFPGRNKVYSDFEWHWYHFTGIDWDQLKKESAVYKFEGKEWEQEVDRENGNFDYLMGADLDLDHFDVITELTRWGKWFIETTDIDGFRFDAVKHMKFSFYQNWLDSMRRDAKEELFSVGEYWNADIRALRNYIDITKGALSLFDVPLHYRFVDAANAGSAFDMRTIFDGTLTQDNPTRAVTFVDNHDTQPEQALESWVPDWFKPLAYALILLRQDGYPCVFYGDYYGIAHNGIAAKKRELDRLLSARRDCAYGKQNDYFDHPNLIGWTREGDEEHPDGLAALLTNGDGGTKRMYVGQAHAGEVWHDCMGNRAEEVTVGEDGNGEFSVNGGSVSVWIKKK</sequence>
<dbReference type="Pfam" id="PF09154">
    <property type="entry name" value="Alpha-amy_C_pro"/>
    <property type="match status" value="1"/>
</dbReference>
<dbReference type="NCBIfam" id="NF006968">
    <property type="entry name" value="PRK09441.1-1"/>
    <property type="match status" value="1"/>
</dbReference>
<dbReference type="CDD" id="cd11318">
    <property type="entry name" value="AmyAc_bac_fung_AmyA"/>
    <property type="match status" value="1"/>
</dbReference>
<keyword evidence="3 8" id="KW-0479">Metal-binding</keyword>
<keyword evidence="6 10" id="KW-0326">Glycosidase</keyword>
<dbReference type="GO" id="GO:0005509">
    <property type="term" value="F:calcium ion binding"/>
    <property type="evidence" value="ECO:0007669"/>
    <property type="project" value="InterPro"/>
</dbReference>
<dbReference type="EMBL" id="CP117826">
    <property type="protein sequence ID" value="XCC63558.1"/>
    <property type="molecule type" value="Genomic_DNA"/>
</dbReference>
<gene>
    <name evidence="10" type="ORF">PUP29_07085</name>
</gene>